<dbReference type="RefSeq" id="WP_227319419.1">
    <property type="nucleotide sequence ID" value="NZ_JAESVB010000001.1"/>
</dbReference>
<dbReference type="EMBL" id="JAESVB010000001">
    <property type="protein sequence ID" value="MCB8873736.1"/>
    <property type="molecule type" value="Genomic_DNA"/>
</dbReference>
<keyword evidence="2" id="KW-1185">Reference proteome</keyword>
<sequence>MTERHEPGAVPFTAAERSFIRHELGAAFGVRPSLSKGIRINLWTSGARRGEPKIPPVLAAMIERGLIDLPPEDLGQRAYFTQTGLAALKLLYEDGRYLDPDRFGHLREELGIPEPPLGL</sequence>
<name>A0A964DX34_9PROT</name>
<dbReference type="Proteomes" id="UP000708298">
    <property type="component" value="Unassembled WGS sequence"/>
</dbReference>
<dbReference type="AlphaFoldDB" id="A0A964DX34"/>
<evidence type="ECO:0000313" key="2">
    <source>
        <dbReference type="Proteomes" id="UP000708298"/>
    </source>
</evidence>
<reference evidence="1" key="1">
    <citation type="journal article" date="2021" name="Microorganisms">
        <title>Acidisoma silvae sp. nov. and Acidisomacellulosilytica sp. nov., Two Acidophilic Bacteria Isolated from Decaying Wood, Hydrolyzing Cellulose and Producing Poly-3-hydroxybutyrate.</title>
        <authorList>
            <person name="Mieszkin S."/>
            <person name="Pouder E."/>
            <person name="Uroz S."/>
            <person name="Simon-Colin C."/>
            <person name="Alain K."/>
        </authorList>
    </citation>
    <scope>NUCLEOTIDE SEQUENCE</scope>
    <source>
        <strain evidence="1">HW T2.11</strain>
    </source>
</reference>
<accession>A0A964DX34</accession>
<proteinExistence type="predicted"/>
<protein>
    <submittedName>
        <fullName evidence="1">Uncharacterized protein</fullName>
    </submittedName>
</protein>
<organism evidence="1 2">
    <name type="scientific">Acidisoma silvae</name>
    <dbReference type="NCBI Taxonomy" id="2802396"/>
    <lineage>
        <taxon>Bacteria</taxon>
        <taxon>Pseudomonadati</taxon>
        <taxon>Pseudomonadota</taxon>
        <taxon>Alphaproteobacteria</taxon>
        <taxon>Acetobacterales</taxon>
        <taxon>Acidocellaceae</taxon>
        <taxon>Acidisoma</taxon>
    </lineage>
</organism>
<gene>
    <name evidence="1" type="ORF">ASILVAE211_00980</name>
</gene>
<reference evidence="1" key="2">
    <citation type="submission" date="2021-01" db="EMBL/GenBank/DDBJ databases">
        <authorList>
            <person name="Mieszkin S."/>
            <person name="Pouder E."/>
            <person name="Alain K."/>
        </authorList>
    </citation>
    <scope>NUCLEOTIDE SEQUENCE</scope>
    <source>
        <strain evidence="1">HW T2.11</strain>
    </source>
</reference>
<comment type="caution">
    <text evidence="1">The sequence shown here is derived from an EMBL/GenBank/DDBJ whole genome shotgun (WGS) entry which is preliminary data.</text>
</comment>
<evidence type="ECO:0000313" key="1">
    <source>
        <dbReference type="EMBL" id="MCB8873736.1"/>
    </source>
</evidence>